<reference evidence="4" key="1">
    <citation type="submission" date="2023-07" db="EMBL/GenBank/DDBJ databases">
        <title>Whole-genome sequencing of a new Methanosarcina sp. Z-7115.</title>
        <authorList>
            <person name="Zhilina T.N."/>
            <person name="Merkel A.Y."/>
        </authorList>
    </citation>
    <scope>NUCLEOTIDE SEQUENCE [LARGE SCALE GENOMIC DNA]</scope>
    <source>
        <strain evidence="4">Z-7115</strain>
    </source>
</reference>
<sequence>MQSAFTDGKEKGIWILYPLTPKNRISWKKEIHMPEKYATYYPATRIYSDGRTEDIKVLLARECPVKLFLDGKLFTTLFASPLELKELAVGHLITEGIVSFRGIESVEVEGNEVNILTRKDKQLLRTKTAKEAEKEEKVSKEIFVDSASVFEPEVLFAGTGHLESDTYKLTRGTHLAALIDIKGKVSVRIVDVGRHNAVDKAVGSAFFKGLDLSQHYMLSTGRQPAYMVTKVARAGIPLVATKAMPFDSGVEAAKNTNVCLIGQLRKESMLIFASEWRVKTKR</sequence>
<dbReference type="InterPro" id="IPR016193">
    <property type="entry name" value="Cytidine_deaminase-like"/>
</dbReference>
<dbReference type="Proteomes" id="UP001246244">
    <property type="component" value="Unassembled WGS sequence"/>
</dbReference>
<evidence type="ECO:0000313" key="3">
    <source>
        <dbReference type="EMBL" id="MDR7664290.1"/>
    </source>
</evidence>
<protein>
    <submittedName>
        <fullName evidence="3">Formate dehydrogenase accessory sulfurtransferase FdhD</fullName>
    </submittedName>
</protein>
<keyword evidence="1" id="KW-0963">Cytoplasm</keyword>
<dbReference type="PANTHER" id="PTHR30592:SF1">
    <property type="entry name" value="SULFUR CARRIER PROTEIN FDHD"/>
    <property type="match status" value="1"/>
</dbReference>
<comment type="caution">
    <text evidence="3">The sequence shown here is derived from an EMBL/GenBank/DDBJ whole genome shotgun (WGS) entry which is preliminary data.</text>
</comment>
<name>A0ABU2CX31_9EURY</name>
<evidence type="ECO:0000313" key="4">
    <source>
        <dbReference type="Proteomes" id="UP001246244"/>
    </source>
</evidence>
<dbReference type="InterPro" id="IPR003786">
    <property type="entry name" value="FdhD"/>
</dbReference>
<organism evidence="3 4">
    <name type="scientific">Methanosarcina baikalica</name>
    <dbReference type="NCBI Taxonomy" id="3073890"/>
    <lineage>
        <taxon>Archaea</taxon>
        <taxon>Methanobacteriati</taxon>
        <taxon>Methanobacteriota</taxon>
        <taxon>Stenosarchaea group</taxon>
        <taxon>Methanomicrobia</taxon>
        <taxon>Methanosarcinales</taxon>
        <taxon>Methanosarcinaceae</taxon>
        <taxon>Methanosarcina</taxon>
    </lineage>
</organism>
<dbReference type="RefSeq" id="WP_310574318.1">
    <property type="nucleotide sequence ID" value="NZ_JAVKPK010000001.1"/>
</dbReference>
<dbReference type="PANTHER" id="PTHR30592">
    <property type="entry name" value="FORMATE DEHYDROGENASE"/>
    <property type="match status" value="1"/>
</dbReference>
<dbReference type="Gene3D" id="3.10.20.10">
    <property type="match status" value="1"/>
</dbReference>
<evidence type="ECO:0000256" key="1">
    <source>
        <dbReference type="ARBA" id="ARBA00022490"/>
    </source>
</evidence>
<keyword evidence="2" id="KW-0501">Molybdenum cofactor biosynthesis</keyword>
<dbReference type="EMBL" id="JAVKPK010000001">
    <property type="protein sequence ID" value="MDR7664290.1"/>
    <property type="molecule type" value="Genomic_DNA"/>
</dbReference>
<dbReference type="SUPFAM" id="SSF53927">
    <property type="entry name" value="Cytidine deaminase-like"/>
    <property type="match status" value="1"/>
</dbReference>
<proteinExistence type="predicted"/>
<keyword evidence="4" id="KW-1185">Reference proteome</keyword>
<dbReference type="Gene3D" id="3.40.140.10">
    <property type="entry name" value="Cytidine Deaminase, domain 2"/>
    <property type="match status" value="1"/>
</dbReference>
<accession>A0ABU2CX31</accession>
<dbReference type="Pfam" id="PF02634">
    <property type="entry name" value="FdhD-NarQ"/>
    <property type="match status" value="1"/>
</dbReference>
<evidence type="ECO:0000256" key="2">
    <source>
        <dbReference type="ARBA" id="ARBA00023150"/>
    </source>
</evidence>
<gene>
    <name evidence="3" type="primary">fdhD</name>
    <name evidence="3" type="ORF">RG963_00535</name>
</gene>
<dbReference type="PIRSF" id="PIRSF015626">
    <property type="entry name" value="FdhD"/>
    <property type="match status" value="1"/>
</dbReference>
<dbReference type="NCBIfam" id="TIGR00129">
    <property type="entry name" value="fdhD_narQ"/>
    <property type="match status" value="1"/>
</dbReference>